<sequence>MSEQQPRRLTYFITGLQYGGANTGMARLLSELQPSEFDITVVAIADTPPDVVSMLPDHVEVKHLKMTRRTALLQLGEISKIVKSTDILVCSLFHATAIGVPLGLLLQVPKLLVWQHSTSYSNQIRSAYYRLAYRAADRVLADSDAVMEMLVDSVGVPDQKISTLPIAGIDVKEYQPSKTHPSHENITVSTVGRLANVKGYDDLIRCARDIGDDLQFQIAGEGEERERLESKTPDNVNFQGMVPNEQIPQFLNNSDIYFQPSKYEGLCMAVIEAMACGLPVVASDVGGITESVVPGETGFLCRPRDIDCFSERLQQLSENPALRKQMGTAGRKRVISEYSQKALARQFRKAIDQTETV</sequence>
<evidence type="ECO:0000259" key="1">
    <source>
        <dbReference type="Pfam" id="PF00534"/>
    </source>
</evidence>
<dbReference type="OrthoDB" id="132546at2157"/>
<accession>A0A510N3U0</accession>
<dbReference type="GO" id="GO:0016757">
    <property type="term" value="F:glycosyltransferase activity"/>
    <property type="evidence" value="ECO:0007669"/>
    <property type="project" value="UniProtKB-KW"/>
</dbReference>
<dbReference type="PANTHER" id="PTHR45947:SF3">
    <property type="entry name" value="SULFOQUINOVOSYL TRANSFERASE SQD2"/>
    <property type="match status" value="1"/>
</dbReference>
<evidence type="ECO:0000313" key="3">
    <source>
        <dbReference type="EMBL" id="DAC77385.1"/>
    </source>
</evidence>
<dbReference type="CDD" id="cd03801">
    <property type="entry name" value="GT4_PimA-like"/>
    <property type="match status" value="1"/>
</dbReference>
<dbReference type="InterPro" id="IPR001296">
    <property type="entry name" value="Glyco_trans_1"/>
</dbReference>
<dbReference type="AlphaFoldDB" id="A0A510N3U0"/>
<dbReference type="Pfam" id="PF00534">
    <property type="entry name" value="Glycos_transf_1"/>
    <property type="match status" value="1"/>
</dbReference>
<reference evidence="3" key="1">
    <citation type="journal article" date="2008" name="Genomics">
        <title>Evolution in the laboratory: the genome of Halobacterium salinarum strain R1 compared to that of strain NRC-1.</title>
        <authorList>
            <person name="Pfeiffer F."/>
            <person name="Schuster S.C."/>
            <person name="Broicher A."/>
            <person name="Falb M."/>
            <person name="Palm P."/>
            <person name="Rodewald K."/>
            <person name="Ruepp A."/>
            <person name="Soppa J."/>
            <person name="Tittor J."/>
            <person name="Oesterhelt D."/>
        </authorList>
    </citation>
    <scope>NUCLEOTIDE SEQUENCE</scope>
    <source>
        <strain evidence="3">NRC-1</strain>
    </source>
</reference>
<evidence type="ECO:0000259" key="2">
    <source>
        <dbReference type="Pfam" id="PF13439"/>
    </source>
</evidence>
<reference evidence="3" key="3">
    <citation type="journal article" date="2019" name="Microbiol. Resour. Announc.">
        <title>The genome of the Halobacterium salinarum type strain is closely related to that of the laboratory strains NRC-1 and R1.</title>
        <authorList>
            <person name="Pfeiffer F."/>
            <person name="Marchfelder A."/>
            <person name="Habermann B.H."/>
            <person name="Dyall-Smith M."/>
        </authorList>
    </citation>
    <scope>NUCLEOTIDE SEQUENCE</scope>
    <source>
        <strain evidence="3">NRC-1</strain>
    </source>
</reference>
<dbReference type="EMBL" id="BK010829">
    <property type="protein sequence ID" value="DAC77385.1"/>
    <property type="molecule type" value="Genomic_DNA"/>
</dbReference>
<dbReference type="RefSeq" id="WP_012289084.1">
    <property type="nucleotide sequence ID" value="NC_002607.1"/>
</dbReference>
<reference evidence="3" key="2">
    <citation type="journal article" date="2015" name="Life">
        <title>A manual curation strategy to improve genome annotation: application to a set of haloarchael genomes.</title>
        <authorList>
            <person name="Pfeiffer F."/>
            <person name="Oesterhelt D."/>
        </authorList>
    </citation>
    <scope>NUCLEOTIDE SEQUENCE</scope>
    <source>
        <strain evidence="3">NRC-1</strain>
    </source>
</reference>
<dbReference type="GeneID" id="68693045"/>
<protein>
    <submittedName>
        <fullName evidence="3">Probable glycosyltransferase, type 1</fullName>
        <ecNumber evidence="3">2.4.-.-</ecNumber>
    </submittedName>
</protein>
<dbReference type="InterPro" id="IPR028098">
    <property type="entry name" value="Glyco_trans_4-like_N"/>
</dbReference>
<dbReference type="PANTHER" id="PTHR45947">
    <property type="entry name" value="SULFOQUINOVOSYL TRANSFERASE SQD2"/>
    <property type="match status" value="1"/>
</dbReference>
<name>A0A510N3U0_HALSA</name>
<keyword evidence="3" id="KW-0808">Transferase</keyword>
<dbReference type="InterPro" id="IPR050194">
    <property type="entry name" value="Glycosyltransferase_grp1"/>
</dbReference>
<feature type="domain" description="Glycosyltransferase subfamily 4-like N-terminal" evidence="2">
    <location>
        <begin position="18"/>
        <end position="165"/>
    </location>
</feature>
<organism evidence="3">
    <name type="scientific">Halobacterium salinarum (strain ATCC 700922 / JCM 11081 / NRC-1)</name>
    <name type="common">Halobacterium halobium</name>
    <dbReference type="NCBI Taxonomy" id="64091"/>
    <lineage>
        <taxon>Archaea</taxon>
        <taxon>Methanobacteriati</taxon>
        <taxon>Methanobacteriota</taxon>
        <taxon>Stenosarchaea group</taxon>
        <taxon>Halobacteria</taxon>
        <taxon>Halobacteriales</taxon>
        <taxon>Halobacteriaceae</taxon>
        <taxon>Halobacterium</taxon>
        <taxon>Halobacterium salinarum NRC-34001</taxon>
    </lineage>
</organism>
<dbReference type="SUPFAM" id="SSF53756">
    <property type="entry name" value="UDP-Glycosyltransferase/glycogen phosphorylase"/>
    <property type="match status" value="1"/>
</dbReference>
<dbReference type="EC" id="2.4.-.-" evidence="3"/>
<proteinExistence type="predicted"/>
<gene>
    <name evidence="3" type="primary">gth4</name>
    <name evidence="3" type="ORF">VNG_0060G</name>
</gene>
<keyword evidence="3" id="KW-0328">Glycosyltransferase</keyword>
<feature type="domain" description="Glycosyl transferase family 1" evidence="1">
    <location>
        <begin position="178"/>
        <end position="333"/>
    </location>
</feature>
<dbReference type="Pfam" id="PF13439">
    <property type="entry name" value="Glyco_transf_4"/>
    <property type="match status" value="1"/>
</dbReference>
<dbReference type="Gene3D" id="3.40.50.2000">
    <property type="entry name" value="Glycogen Phosphorylase B"/>
    <property type="match status" value="2"/>
</dbReference>